<dbReference type="SUPFAM" id="SSF46689">
    <property type="entry name" value="Homeodomain-like"/>
    <property type="match status" value="1"/>
</dbReference>
<reference evidence="2 3" key="1">
    <citation type="submission" date="2019-02" db="EMBL/GenBank/DDBJ databases">
        <title>Genomic Encyclopedia of Type Strains, Phase IV (KMG-IV): sequencing the most valuable type-strain genomes for metagenomic binning, comparative biology and taxonomic classification.</title>
        <authorList>
            <person name="Goeker M."/>
        </authorList>
    </citation>
    <scope>NUCLEOTIDE SEQUENCE [LARGE SCALE GENOMIC DNA]</scope>
    <source>
        <strain evidence="2 3">K24</strain>
    </source>
</reference>
<name>A0A4Q7NIU3_9BURK</name>
<keyword evidence="3" id="KW-1185">Reference proteome</keyword>
<accession>A0A4Q7NIU3</accession>
<feature type="region of interest" description="Disordered" evidence="1">
    <location>
        <begin position="142"/>
        <end position="167"/>
    </location>
</feature>
<dbReference type="AlphaFoldDB" id="A0A4Q7NIU3"/>
<feature type="compositionally biased region" description="Low complexity" evidence="1">
    <location>
        <begin position="158"/>
        <end position="167"/>
    </location>
</feature>
<comment type="caution">
    <text evidence="2">The sequence shown here is derived from an EMBL/GenBank/DDBJ whole genome shotgun (WGS) entry which is preliminary data.</text>
</comment>
<protein>
    <submittedName>
        <fullName evidence="2">Uncharacterized protein</fullName>
    </submittedName>
</protein>
<dbReference type="Proteomes" id="UP000292445">
    <property type="component" value="Unassembled WGS sequence"/>
</dbReference>
<sequence>MKGMIDCGVLMVPEHARWMRELMEDWSPARERIGLHGVQLGKPSADASASADALRRQALALRRYDVCLLPVTLSTLGWTRTALAVAGEALQTPVLGLVCDMSAAGLRDLLSFGLGDFMRYPMCREEFTTRLVQLAGPGRAADACPAADAPPEEEDEPAPAWGDADAGLGAREPFQSAKARIVTAFERHYIDDMLQRYQGNISQAARAAHKNRRAFWQLMRKHEIAADPYRRRNRAAPCRPGTR</sequence>
<evidence type="ECO:0000256" key="1">
    <source>
        <dbReference type="SAM" id="MobiDB-lite"/>
    </source>
</evidence>
<dbReference type="RefSeq" id="WP_130356167.1">
    <property type="nucleotide sequence ID" value="NZ_SGXC01000001.1"/>
</dbReference>
<dbReference type="OrthoDB" id="8687324at2"/>
<organism evidence="2 3">
    <name type="scientific">Pigmentiphaga kullae</name>
    <dbReference type="NCBI Taxonomy" id="151784"/>
    <lineage>
        <taxon>Bacteria</taxon>
        <taxon>Pseudomonadati</taxon>
        <taxon>Pseudomonadota</taxon>
        <taxon>Betaproteobacteria</taxon>
        <taxon>Burkholderiales</taxon>
        <taxon>Alcaligenaceae</taxon>
        <taxon>Pigmentiphaga</taxon>
    </lineage>
</organism>
<evidence type="ECO:0000313" key="2">
    <source>
        <dbReference type="EMBL" id="RZS84843.1"/>
    </source>
</evidence>
<dbReference type="Gene3D" id="1.10.10.60">
    <property type="entry name" value="Homeodomain-like"/>
    <property type="match status" value="1"/>
</dbReference>
<proteinExistence type="predicted"/>
<evidence type="ECO:0000313" key="3">
    <source>
        <dbReference type="Proteomes" id="UP000292445"/>
    </source>
</evidence>
<gene>
    <name evidence="2" type="ORF">EV675_0864</name>
</gene>
<dbReference type="EMBL" id="SGXC01000001">
    <property type="protein sequence ID" value="RZS84843.1"/>
    <property type="molecule type" value="Genomic_DNA"/>
</dbReference>
<dbReference type="InterPro" id="IPR009057">
    <property type="entry name" value="Homeodomain-like_sf"/>
</dbReference>